<organism evidence="3 5">
    <name type="scientific">Rotaria sordida</name>
    <dbReference type="NCBI Taxonomy" id="392033"/>
    <lineage>
        <taxon>Eukaryota</taxon>
        <taxon>Metazoa</taxon>
        <taxon>Spiralia</taxon>
        <taxon>Gnathifera</taxon>
        <taxon>Rotifera</taxon>
        <taxon>Eurotatoria</taxon>
        <taxon>Bdelloidea</taxon>
        <taxon>Philodinida</taxon>
        <taxon>Philodinidae</taxon>
        <taxon>Rotaria</taxon>
    </lineage>
</organism>
<gene>
    <name evidence="4" type="ORF">FNK824_LOCUS16338</name>
    <name evidence="3" type="ORF">OTI717_LOCUS8491</name>
</gene>
<dbReference type="PANTHER" id="PTHR19860">
    <property type="entry name" value="DDB1- AND CUL4-ASSOCIATED FACTOR 12-RELATED"/>
    <property type="match status" value="1"/>
</dbReference>
<dbReference type="InterPro" id="IPR051191">
    <property type="entry name" value="DCAF12"/>
</dbReference>
<dbReference type="PANTHER" id="PTHR19860:SF42">
    <property type="entry name" value="RING-TYPE DOMAIN-CONTAINING PROTEIN"/>
    <property type="match status" value="1"/>
</dbReference>
<keyword evidence="1" id="KW-0677">Repeat</keyword>
<dbReference type="AlphaFoldDB" id="A0A818Q6L8"/>
<accession>A0A818Q6L8</accession>
<sequence length="176" mass="20428">MSHPSKSQQRFPFRALVHVQRNYRKLPPITQTIRPIEENGSLQSPLSIINVDIKCETPQLNENNFWDKLHEHIASQTLEYNNDHGNQKTPNKIVRIFVSSTFTDFFNEREVLIKKVFPALRDEMEPAGIQIIDCDLRWGVPKDSTTEQTILTCLEELDRCFEDNGQPFFIGLVSDK</sequence>
<dbReference type="EMBL" id="CAJOAX010000680">
    <property type="protein sequence ID" value="CAF3634655.1"/>
    <property type="molecule type" value="Genomic_DNA"/>
</dbReference>
<evidence type="ECO:0000259" key="2">
    <source>
        <dbReference type="Pfam" id="PF13271"/>
    </source>
</evidence>
<dbReference type="Proteomes" id="UP000663823">
    <property type="component" value="Unassembled WGS sequence"/>
</dbReference>
<reference evidence="3" key="1">
    <citation type="submission" date="2021-02" db="EMBL/GenBank/DDBJ databases">
        <authorList>
            <person name="Nowell W R."/>
        </authorList>
    </citation>
    <scope>NUCLEOTIDE SEQUENCE</scope>
</reference>
<feature type="domain" description="DUF4062" evidence="2">
    <location>
        <begin position="95"/>
        <end position="160"/>
    </location>
</feature>
<dbReference type="InterPro" id="IPR025139">
    <property type="entry name" value="DUF4062"/>
</dbReference>
<protein>
    <recommendedName>
        <fullName evidence="2">DUF4062 domain-containing protein</fullName>
    </recommendedName>
</protein>
<evidence type="ECO:0000256" key="1">
    <source>
        <dbReference type="ARBA" id="ARBA00022737"/>
    </source>
</evidence>
<proteinExistence type="predicted"/>
<evidence type="ECO:0000313" key="5">
    <source>
        <dbReference type="Proteomes" id="UP000663823"/>
    </source>
</evidence>
<dbReference type="Proteomes" id="UP000663874">
    <property type="component" value="Unassembled WGS sequence"/>
</dbReference>
<evidence type="ECO:0000313" key="4">
    <source>
        <dbReference type="EMBL" id="CAF3824036.1"/>
    </source>
</evidence>
<dbReference type="GO" id="GO:0080008">
    <property type="term" value="C:Cul4-RING E3 ubiquitin ligase complex"/>
    <property type="evidence" value="ECO:0007669"/>
    <property type="project" value="TreeGrafter"/>
</dbReference>
<evidence type="ECO:0000313" key="3">
    <source>
        <dbReference type="EMBL" id="CAF3634655.1"/>
    </source>
</evidence>
<name>A0A818Q6L8_9BILA</name>
<comment type="caution">
    <text evidence="3">The sequence shown here is derived from an EMBL/GenBank/DDBJ whole genome shotgun (WGS) entry which is preliminary data.</text>
</comment>
<dbReference type="EMBL" id="CAJOBE010002463">
    <property type="protein sequence ID" value="CAF3824036.1"/>
    <property type="molecule type" value="Genomic_DNA"/>
</dbReference>
<dbReference type="Pfam" id="PF13271">
    <property type="entry name" value="DUF4062"/>
    <property type="match status" value="1"/>
</dbReference>